<evidence type="ECO:0000256" key="1">
    <source>
        <dbReference type="SAM" id="SignalP"/>
    </source>
</evidence>
<accession>A0A1N6HU85</accession>
<feature type="chain" id="PRO_5013042961" description="Lipoprotein" evidence="1">
    <location>
        <begin position="20"/>
        <end position="75"/>
    </location>
</feature>
<dbReference type="STRING" id="59733.SAMN05421769_2852"/>
<organism evidence="2 3">
    <name type="scientific">Chryseobacterium scophthalmum</name>
    <dbReference type="NCBI Taxonomy" id="59733"/>
    <lineage>
        <taxon>Bacteria</taxon>
        <taxon>Pseudomonadati</taxon>
        <taxon>Bacteroidota</taxon>
        <taxon>Flavobacteriia</taxon>
        <taxon>Flavobacteriales</taxon>
        <taxon>Weeksellaceae</taxon>
        <taxon>Chryseobacterium group</taxon>
        <taxon>Chryseobacterium</taxon>
    </lineage>
</organism>
<keyword evidence="3" id="KW-1185">Reference proteome</keyword>
<feature type="signal peptide" evidence="1">
    <location>
        <begin position="1"/>
        <end position="19"/>
    </location>
</feature>
<protein>
    <recommendedName>
        <fullName evidence="4">Lipoprotein</fullName>
    </recommendedName>
</protein>
<name>A0A1N6HU85_9FLAO</name>
<gene>
    <name evidence="2" type="ORF">SAMN05421769_2852</name>
</gene>
<sequence>MKKSLFVAAIAVISLVACKKGEATTGADSLNAKADSATEQIDSTAKVATDSINKVADSATKAIDSTAKVAAPAAH</sequence>
<evidence type="ECO:0000313" key="3">
    <source>
        <dbReference type="Proteomes" id="UP000184782"/>
    </source>
</evidence>
<proteinExistence type="predicted"/>
<dbReference type="PROSITE" id="PS51257">
    <property type="entry name" value="PROKAR_LIPOPROTEIN"/>
    <property type="match status" value="1"/>
</dbReference>
<keyword evidence="1" id="KW-0732">Signal</keyword>
<evidence type="ECO:0000313" key="2">
    <source>
        <dbReference type="EMBL" id="SIO23225.1"/>
    </source>
</evidence>
<evidence type="ECO:0008006" key="4">
    <source>
        <dbReference type="Google" id="ProtNLM"/>
    </source>
</evidence>
<dbReference type="AlphaFoldDB" id="A0A1N6HU85"/>
<dbReference type="EMBL" id="FSRQ01000002">
    <property type="protein sequence ID" value="SIO23225.1"/>
    <property type="molecule type" value="Genomic_DNA"/>
</dbReference>
<reference evidence="3" key="1">
    <citation type="submission" date="2016-12" db="EMBL/GenBank/DDBJ databases">
        <authorList>
            <person name="Varghese N."/>
            <person name="Submissions S."/>
        </authorList>
    </citation>
    <scope>NUCLEOTIDE SEQUENCE [LARGE SCALE GENOMIC DNA]</scope>
    <source>
        <strain evidence="3">DSM 16779</strain>
    </source>
</reference>
<dbReference type="OrthoDB" id="1273398at2"/>
<dbReference type="Proteomes" id="UP000184782">
    <property type="component" value="Unassembled WGS sequence"/>
</dbReference>
<dbReference type="RefSeq" id="WP_074230944.1">
    <property type="nucleotide sequence ID" value="NZ_CP142423.1"/>
</dbReference>